<dbReference type="PANTHER" id="PTHR44329:SF214">
    <property type="entry name" value="PROTEIN KINASE DOMAIN-CONTAINING PROTEIN"/>
    <property type="match status" value="1"/>
</dbReference>
<organism evidence="2 3">
    <name type="scientific">Paxillus involutus ATCC 200175</name>
    <dbReference type="NCBI Taxonomy" id="664439"/>
    <lineage>
        <taxon>Eukaryota</taxon>
        <taxon>Fungi</taxon>
        <taxon>Dikarya</taxon>
        <taxon>Basidiomycota</taxon>
        <taxon>Agaricomycotina</taxon>
        <taxon>Agaricomycetes</taxon>
        <taxon>Agaricomycetidae</taxon>
        <taxon>Boletales</taxon>
        <taxon>Paxilineae</taxon>
        <taxon>Paxillaceae</taxon>
        <taxon>Paxillus</taxon>
    </lineage>
</organism>
<gene>
    <name evidence="2" type="ORF">PAXINDRAFT_85289</name>
</gene>
<evidence type="ECO:0000313" key="2">
    <source>
        <dbReference type="EMBL" id="KIJ10918.1"/>
    </source>
</evidence>
<keyword evidence="3" id="KW-1185">Reference proteome</keyword>
<dbReference type="AlphaFoldDB" id="A0A0C9TJK1"/>
<sequence length="267" mass="29893">MYRFKSIPVRHAIQKLRREISVWLTLKHINVLPLFGTTMDFGQLPAMVSPWLENGALTSYLEHRGNTLTRVARLVLVGILHSRSVVHGDLSGVRGLISIGCIHTHTSNTQLNVLIRANGRACIADFGLSTLLTALGGSIFATTSPVGGTLRWTAPELLYLNVQVSGDEESIPRVLPTPRSDIYSFGTIMLQVLTGRIPYHYYPRDDRVWFALSQGEIPKRPSRTLVTDRQWSFMQWCWNPVGATGSRPCGDDVVEFIRNELVRDTLP</sequence>
<name>A0A0C9TJK1_PAXIN</name>
<accession>A0A0C9TJK1</accession>
<feature type="domain" description="Protein kinase" evidence="1">
    <location>
        <begin position="1"/>
        <end position="267"/>
    </location>
</feature>
<dbReference type="InterPro" id="IPR051681">
    <property type="entry name" value="Ser/Thr_Kinases-Pseudokinases"/>
</dbReference>
<dbReference type="GO" id="GO:0005524">
    <property type="term" value="F:ATP binding"/>
    <property type="evidence" value="ECO:0007669"/>
    <property type="project" value="InterPro"/>
</dbReference>
<protein>
    <recommendedName>
        <fullName evidence="1">Protein kinase domain-containing protein</fullName>
    </recommendedName>
</protein>
<proteinExistence type="predicted"/>
<dbReference type="EMBL" id="KN819392">
    <property type="protein sequence ID" value="KIJ10918.1"/>
    <property type="molecule type" value="Genomic_DNA"/>
</dbReference>
<dbReference type="InterPro" id="IPR011009">
    <property type="entry name" value="Kinase-like_dom_sf"/>
</dbReference>
<reference evidence="2 3" key="1">
    <citation type="submission" date="2014-06" db="EMBL/GenBank/DDBJ databases">
        <authorList>
            <consortium name="DOE Joint Genome Institute"/>
            <person name="Kuo A."/>
            <person name="Kohler A."/>
            <person name="Nagy L.G."/>
            <person name="Floudas D."/>
            <person name="Copeland A."/>
            <person name="Barry K.W."/>
            <person name="Cichocki N."/>
            <person name="Veneault-Fourrey C."/>
            <person name="LaButti K."/>
            <person name="Lindquist E.A."/>
            <person name="Lipzen A."/>
            <person name="Lundell T."/>
            <person name="Morin E."/>
            <person name="Murat C."/>
            <person name="Sun H."/>
            <person name="Tunlid A."/>
            <person name="Henrissat B."/>
            <person name="Grigoriev I.V."/>
            <person name="Hibbett D.S."/>
            <person name="Martin F."/>
            <person name="Nordberg H.P."/>
            <person name="Cantor M.N."/>
            <person name="Hua S.X."/>
        </authorList>
    </citation>
    <scope>NUCLEOTIDE SEQUENCE [LARGE SCALE GENOMIC DNA]</scope>
    <source>
        <strain evidence="2 3">ATCC 200175</strain>
    </source>
</reference>
<reference evidence="3" key="2">
    <citation type="submission" date="2015-01" db="EMBL/GenBank/DDBJ databases">
        <title>Evolutionary Origins and Diversification of the Mycorrhizal Mutualists.</title>
        <authorList>
            <consortium name="DOE Joint Genome Institute"/>
            <consortium name="Mycorrhizal Genomics Consortium"/>
            <person name="Kohler A."/>
            <person name="Kuo A."/>
            <person name="Nagy L.G."/>
            <person name="Floudas D."/>
            <person name="Copeland A."/>
            <person name="Barry K.W."/>
            <person name="Cichocki N."/>
            <person name="Veneault-Fourrey C."/>
            <person name="LaButti K."/>
            <person name="Lindquist E.A."/>
            <person name="Lipzen A."/>
            <person name="Lundell T."/>
            <person name="Morin E."/>
            <person name="Murat C."/>
            <person name="Riley R."/>
            <person name="Ohm R."/>
            <person name="Sun H."/>
            <person name="Tunlid A."/>
            <person name="Henrissat B."/>
            <person name="Grigoriev I.V."/>
            <person name="Hibbett D.S."/>
            <person name="Martin F."/>
        </authorList>
    </citation>
    <scope>NUCLEOTIDE SEQUENCE [LARGE SCALE GENOMIC DNA]</scope>
    <source>
        <strain evidence="3">ATCC 200175</strain>
    </source>
</reference>
<dbReference type="SUPFAM" id="SSF56112">
    <property type="entry name" value="Protein kinase-like (PK-like)"/>
    <property type="match status" value="1"/>
</dbReference>
<dbReference type="Proteomes" id="UP000053647">
    <property type="component" value="Unassembled WGS sequence"/>
</dbReference>
<dbReference type="Pfam" id="PF07714">
    <property type="entry name" value="PK_Tyr_Ser-Thr"/>
    <property type="match status" value="1"/>
</dbReference>
<dbReference type="HOGENOM" id="CLU_000288_7_18_1"/>
<dbReference type="Gene3D" id="1.10.510.10">
    <property type="entry name" value="Transferase(Phosphotransferase) domain 1"/>
    <property type="match status" value="1"/>
</dbReference>
<evidence type="ECO:0000313" key="3">
    <source>
        <dbReference type="Proteomes" id="UP000053647"/>
    </source>
</evidence>
<dbReference type="PANTHER" id="PTHR44329">
    <property type="entry name" value="SERINE/THREONINE-PROTEIN KINASE TNNI3K-RELATED"/>
    <property type="match status" value="1"/>
</dbReference>
<dbReference type="InterPro" id="IPR000719">
    <property type="entry name" value="Prot_kinase_dom"/>
</dbReference>
<evidence type="ECO:0000259" key="1">
    <source>
        <dbReference type="PROSITE" id="PS50011"/>
    </source>
</evidence>
<dbReference type="OrthoDB" id="4062651at2759"/>
<dbReference type="InterPro" id="IPR001245">
    <property type="entry name" value="Ser-Thr/Tyr_kinase_cat_dom"/>
</dbReference>
<dbReference type="GO" id="GO:0004674">
    <property type="term" value="F:protein serine/threonine kinase activity"/>
    <property type="evidence" value="ECO:0007669"/>
    <property type="project" value="TreeGrafter"/>
</dbReference>
<dbReference type="PROSITE" id="PS50011">
    <property type="entry name" value="PROTEIN_KINASE_DOM"/>
    <property type="match status" value="1"/>
</dbReference>